<accession>A0A9D4IPE0</accession>
<comment type="caution">
    <text evidence="1">The sequence shown here is derived from an EMBL/GenBank/DDBJ whole genome shotgun (WGS) entry which is preliminary data.</text>
</comment>
<organism evidence="1 2">
    <name type="scientific">Dreissena polymorpha</name>
    <name type="common">Zebra mussel</name>
    <name type="synonym">Mytilus polymorpha</name>
    <dbReference type="NCBI Taxonomy" id="45954"/>
    <lineage>
        <taxon>Eukaryota</taxon>
        <taxon>Metazoa</taxon>
        <taxon>Spiralia</taxon>
        <taxon>Lophotrochozoa</taxon>
        <taxon>Mollusca</taxon>
        <taxon>Bivalvia</taxon>
        <taxon>Autobranchia</taxon>
        <taxon>Heteroconchia</taxon>
        <taxon>Euheterodonta</taxon>
        <taxon>Imparidentia</taxon>
        <taxon>Neoheterodontei</taxon>
        <taxon>Myida</taxon>
        <taxon>Dreissenoidea</taxon>
        <taxon>Dreissenidae</taxon>
        <taxon>Dreissena</taxon>
    </lineage>
</organism>
<dbReference type="AlphaFoldDB" id="A0A9D4IPE0"/>
<evidence type="ECO:0000313" key="1">
    <source>
        <dbReference type="EMBL" id="KAH3781775.1"/>
    </source>
</evidence>
<name>A0A9D4IPE0_DREPO</name>
<reference evidence="1" key="1">
    <citation type="journal article" date="2019" name="bioRxiv">
        <title>The Genome of the Zebra Mussel, Dreissena polymorpha: A Resource for Invasive Species Research.</title>
        <authorList>
            <person name="McCartney M.A."/>
            <person name="Auch B."/>
            <person name="Kono T."/>
            <person name="Mallez S."/>
            <person name="Zhang Y."/>
            <person name="Obille A."/>
            <person name="Becker A."/>
            <person name="Abrahante J.E."/>
            <person name="Garbe J."/>
            <person name="Badalamenti J.P."/>
            <person name="Herman A."/>
            <person name="Mangelson H."/>
            <person name="Liachko I."/>
            <person name="Sullivan S."/>
            <person name="Sone E.D."/>
            <person name="Koren S."/>
            <person name="Silverstein K.A.T."/>
            <person name="Beckman K.B."/>
            <person name="Gohl D.M."/>
        </authorList>
    </citation>
    <scope>NUCLEOTIDE SEQUENCE</scope>
    <source>
        <strain evidence="1">Duluth1</strain>
        <tissue evidence="1">Whole animal</tissue>
    </source>
</reference>
<evidence type="ECO:0000313" key="2">
    <source>
        <dbReference type="Proteomes" id="UP000828390"/>
    </source>
</evidence>
<dbReference type="Proteomes" id="UP000828390">
    <property type="component" value="Unassembled WGS sequence"/>
</dbReference>
<protein>
    <submittedName>
        <fullName evidence="1">Uncharacterized protein</fullName>
    </submittedName>
</protein>
<gene>
    <name evidence="1" type="ORF">DPMN_159679</name>
</gene>
<dbReference type="EMBL" id="JAIWYP010000008">
    <property type="protein sequence ID" value="KAH3781775.1"/>
    <property type="molecule type" value="Genomic_DNA"/>
</dbReference>
<proteinExistence type="predicted"/>
<keyword evidence="2" id="KW-1185">Reference proteome</keyword>
<reference evidence="1" key="2">
    <citation type="submission" date="2020-11" db="EMBL/GenBank/DDBJ databases">
        <authorList>
            <person name="McCartney M.A."/>
            <person name="Auch B."/>
            <person name="Kono T."/>
            <person name="Mallez S."/>
            <person name="Becker A."/>
            <person name="Gohl D.M."/>
            <person name="Silverstein K.A.T."/>
            <person name="Koren S."/>
            <person name="Bechman K.B."/>
            <person name="Herman A."/>
            <person name="Abrahante J.E."/>
            <person name="Garbe J."/>
        </authorList>
    </citation>
    <scope>NUCLEOTIDE SEQUENCE</scope>
    <source>
        <strain evidence="1">Duluth1</strain>
        <tissue evidence="1">Whole animal</tissue>
    </source>
</reference>
<sequence>MPPFGCIKIIRAVFGNHNAPNCTLMPHKSYFIEKGKYFIKNQWTGRKLKVNLYVMKADSHTKNQASICKLEKQELSEDSVLDYSSA</sequence>